<gene>
    <name evidence="2" type="ORF">MYP_4990</name>
</gene>
<evidence type="ECO:0000259" key="1">
    <source>
        <dbReference type="PROSITE" id="PS51750"/>
    </source>
</evidence>
<dbReference type="Pfam" id="PF02498">
    <property type="entry name" value="Bro-N"/>
    <property type="match status" value="1"/>
</dbReference>
<proteinExistence type="predicted"/>
<dbReference type="RefSeq" id="WP_081990659.1">
    <property type="nucleotide sequence ID" value="NZ_BBLT01000016.1"/>
</dbReference>
<sequence>MLQSNTNYTQLSSAQGAIRQNSTKEVNNQLTIFEYHNSGDFINNVRTIEIEGQLWIIAKDVCDVLGLQDVSKSLARLDEDEKLIRKLFVSGQNRDVSLINESGLYSLVLTSNKPEAKAFKKWITNEVIPSIRKTGEYKQKPHTPLFVQRFHENYDRVDQGYFSVIGELFIRVYGKLEALGHVIPDHSKEGKEIRMDVSVGKSFPEWLDTYYPHLSKQYKFYKHKLPTGFEVDARQYHNDVLPKFIEYIETDWLINRARGYFRGRDDKALEYLPKLLPAKKAS</sequence>
<keyword evidence="3" id="KW-1185">Reference proteome</keyword>
<dbReference type="InterPro" id="IPR003497">
    <property type="entry name" value="BRO_N_domain"/>
</dbReference>
<dbReference type="Pfam" id="PF26567">
    <property type="entry name" value="BstA_C"/>
    <property type="match status" value="1"/>
</dbReference>
<feature type="domain" description="Bro-N" evidence="1">
    <location>
        <begin position="27"/>
        <end position="135"/>
    </location>
</feature>
<dbReference type="PANTHER" id="PTHR36180">
    <property type="entry name" value="DNA-BINDING PROTEIN-RELATED-RELATED"/>
    <property type="match status" value="1"/>
</dbReference>
<dbReference type="eggNOG" id="COG3617">
    <property type="taxonomic scope" value="Bacteria"/>
</dbReference>
<name>A0A098LMP7_9BACT</name>
<comment type="caution">
    <text evidence="2">The sequence shown here is derived from an EMBL/GenBank/DDBJ whole genome shotgun (WGS) entry which is preliminary data.</text>
</comment>
<dbReference type="Proteomes" id="UP000030185">
    <property type="component" value="Unassembled WGS sequence"/>
</dbReference>
<dbReference type="AlphaFoldDB" id="A0A098LMP7"/>
<dbReference type="OrthoDB" id="1078540at2"/>
<dbReference type="InterPro" id="IPR058744">
    <property type="entry name" value="BstA-like_C"/>
</dbReference>
<dbReference type="PANTHER" id="PTHR36180:SF2">
    <property type="entry name" value="BRO FAMILY PROTEIN"/>
    <property type="match status" value="1"/>
</dbReference>
<dbReference type="PROSITE" id="PS51750">
    <property type="entry name" value="BRO_N"/>
    <property type="match status" value="1"/>
</dbReference>
<organism evidence="2 3">
    <name type="scientific">Sporocytophaga myxococcoides</name>
    <dbReference type="NCBI Taxonomy" id="153721"/>
    <lineage>
        <taxon>Bacteria</taxon>
        <taxon>Pseudomonadati</taxon>
        <taxon>Bacteroidota</taxon>
        <taxon>Cytophagia</taxon>
        <taxon>Cytophagales</taxon>
        <taxon>Cytophagaceae</taxon>
        <taxon>Sporocytophaga</taxon>
    </lineage>
</organism>
<evidence type="ECO:0000313" key="3">
    <source>
        <dbReference type="Proteomes" id="UP000030185"/>
    </source>
</evidence>
<dbReference type="EMBL" id="BBLT01000016">
    <property type="protein sequence ID" value="GAL87759.1"/>
    <property type="molecule type" value="Genomic_DNA"/>
</dbReference>
<evidence type="ECO:0000313" key="2">
    <source>
        <dbReference type="EMBL" id="GAL87759.1"/>
    </source>
</evidence>
<accession>A0A098LMP7</accession>
<protein>
    <recommendedName>
        <fullName evidence="1">Bro-N domain-containing protein</fullName>
    </recommendedName>
</protein>
<dbReference type="SMART" id="SM01040">
    <property type="entry name" value="Bro-N"/>
    <property type="match status" value="1"/>
</dbReference>
<reference evidence="2 3" key="1">
    <citation type="submission" date="2014-09" db="EMBL/GenBank/DDBJ databases">
        <title>Sporocytophaga myxococcoides PG-01 genome sequencing.</title>
        <authorList>
            <person name="Liu L."/>
            <person name="Gao P.J."/>
            <person name="Chen G.J."/>
            <person name="Wang L.S."/>
        </authorList>
    </citation>
    <scope>NUCLEOTIDE SEQUENCE [LARGE SCALE GENOMIC DNA]</scope>
    <source>
        <strain evidence="2 3">PG-01</strain>
    </source>
</reference>